<evidence type="ECO:0000313" key="2">
    <source>
        <dbReference type="EMBL" id="MBB3711992.1"/>
    </source>
</evidence>
<reference evidence="2 3" key="1">
    <citation type="submission" date="2020-08" db="EMBL/GenBank/DDBJ databases">
        <title>Genomic Encyclopedia of Type Strains, Phase III (KMG-III): the genomes of soil and plant-associated and newly described type strains.</title>
        <authorList>
            <person name="Whitman W."/>
        </authorList>
    </citation>
    <scope>NUCLEOTIDE SEQUENCE [LARGE SCALE GENOMIC DNA]</scope>
    <source>
        <strain evidence="2 3">CECT 8572</strain>
    </source>
</reference>
<dbReference type="Proteomes" id="UP000576152">
    <property type="component" value="Unassembled WGS sequence"/>
</dbReference>
<feature type="transmembrane region" description="Helical" evidence="1">
    <location>
        <begin position="81"/>
        <end position="100"/>
    </location>
</feature>
<feature type="transmembrane region" description="Helical" evidence="1">
    <location>
        <begin position="36"/>
        <end position="69"/>
    </location>
</feature>
<accession>A0ABR6HN63</accession>
<gene>
    <name evidence="2" type="ORF">FHS00_001568</name>
</gene>
<keyword evidence="3" id="KW-1185">Reference proteome</keyword>
<proteinExistence type="predicted"/>
<keyword evidence="1" id="KW-0472">Membrane</keyword>
<comment type="caution">
    <text evidence="2">The sequence shown here is derived from an EMBL/GenBank/DDBJ whole genome shotgun (WGS) entry which is preliminary data.</text>
</comment>
<keyword evidence="1" id="KW-0812">Transmembrane</keyword>
<evidence type="ECO:0000313" key="3">
    <source>
        <dbReference type="Proteomes" id="UP000576152"/>
    </source>
</evidence>
<dbReference type="RefSeq" id="WP_183471546.1">
    <property type="nucleotide sequence ID" value="NZ_JACIBX010000004.1"/>
</dbReference>
<sequence>MENVAEFLNTQVVSIWNAFMNGGSEVLWGELTEPSAMVLFTLALLSGIVSRSATMFIGATALAGAGLYLQYSHDLLLDFRVASVLIGAQVIFLLGGWAHYHHARQMRSALQALESENEELQTKLDREVIWRIAGYTTSALDQKAGSKPADDAS</sequence>
<protein>
    <submittedName>
        <fullName evidence="2">Nitrate reductase alpha subunit</fullName>
    </submittedName>
</protein>
<keyword evidence="1" id="KW-1133">Transmembrane helix</keyword>
<evidence type="ECO:0000256" key="1">
    <source>
        <dbReference type="SAM" id="Phobius"/>
    </source>
</evidence>
<organism evidence="2 3">
    <name type="scientific">Limimaricola variabilis</name>
    <dbReference type="NCBI Taxonomy" id="1492771"/>
    <lineage>
        <taxon>Bacteria</taxon>
        <taxon>Pseudomonadati</taxon>
        <taxon>Pseudomonadota</taxon>
        <taxon>Alphaproteobacteria</taxon>
        <taxon>Rhodobacterales</taxon>
        <taxon>Paracoccaceae</taxon>
        <taxon>Limimaricola</taxon>
    </lineage>
</organism>
<dbReference type="EMBL" id="JACIBX010000004">
    <property type="protein sequence ID" value="MBB3711992.1"/>
    <property type="molecule type" value="Genomic_DNA"/>
</dbReference>
<name>A0ABR6HN63_9RHOB</name>